<accession>A0ACB6Z5E1</accession>
<dbReference type="EMBL" id="MU118122">
    <property type="protein sequence ID" value="KAF9644744.1"/>
    <property type="molecule type" value="Genomic_DNA"/>
</dbReference>
<name>A0ACB6Z5E1_THEGA</name>
<reference evidence="1" key="2">
    <citation type="journal article" date="2020" name="Nat. Commun.">
        <title>Large-scale genome sequencing of mycorrhizal fungi provides insights into the early evolution of symbiotic traits.</title>
        <authorList>
            <person name="Miyauchi S."/>
            <person name="Kiss E."/>
            <person name="Kuo A."/>
            <person name="Drula E."/>
            <person name="Kohler A."/>
            <person name="Sanchez-Garcia M."/>
            <person name="Morin E."/>
            <person name="Andreopoulos B."/>
            <person name="Barry K.W."/>
            <person name="Bonito G."/>
            <person name="Buee M."/>
            <person name="Carver A."/>
            <person name="Chen C."/>
            <person name="Cichocki N."/>
            <person name="Clum A."/>
            <person name="Culley D."/>
            <person name="Crous P.W."/>
            <person name="Fauchery L."/>
            <person name="Girlanda M."/>
            <person name="Hayes R.D."/>
            <person name="Keri Z."/>
            <person name="LaButti K."/>
            <person name="Lipzen A."/>
            <person name="Lombard V."/>
            <person name="Magnuson J."/>
            <person name="Maillard F."/>
            <person name="Murat C."/>
            <person name="Nolan M."/>
            <person name="Ohm R.A."/>
            <person name="Pangilinan J."/>
            <person name="Pereira M.F."/>
            <person name="Perotto S."/>
            <person name="Peter M."/>
            <person name="Pfister S."/>
            <person name="Riley R."/>
            <person name="Sitrit Y."/>
            <person name="Stielow J.B."/>
            <person name="Szollosi G."/>
            <person name="Zifcakova L."/>
            <person name="Stursova M."/>
            <person name="Spatafora J.W."/>
            <person name="Tedersoo L."/>
            <person name="Vaario L.M."/>
            <person name="Yamada A."/>
            <person name="Yan M."/>
            <person name="Wang P."/>
            <person name="Xu J."/>
            <person name="Bruns T."/>
            <person name="Baldrian P."/>
            <person name="Vilgalys R."/>
            <person name="Dunand C."/>
            <person name="Henrissat B."/>
            <person name="Grigoriev I.V."/>
            <person name="Hibbett D."/>
            <person name="Nagy L.G."/>
            <person name="Martin F.M."/>
        </authorList>
    </citation>
    <scope>NUCLEOTIDE SEQUENCE</scope>
    <source>
        <strain evidence="1">P2</strain>
    </source>
</reference>
<protein>
    <submittedName>
        <fullName evidence="1">Uncharacterized protein</fullName>
    </submittedName>
</protein>
<gene>
    <name evidence="1" type="ORF">BDM02DRAFT_875936</name>
</gene>
<comment type="caution">
    <text evidence="1">The sequence shown here is derived from an EMBL/GenBank/DDBJ whole genome shotgun (WGS) entry which is preliminary data.</text>
</comment>
<evidence type="ECO:0000313" key="1">
    <source>
        <dbReference type="EMBL" id="KAF9644744.1"/>
    </source>
</evidence>
<proteinExistence type="predicted"/>
<evidence type="ECO:0000313" key="2">
    <source>
        <dbReference type="Proteomes" id="UP000886501"/>
    </source>
</evidence>
<reference evidence="1" key="1">
    <citation type="submission" date="2019-10" db="EMBL/GenBank/DDBJ databases">
        <authorList>
            <consortium name="DOE Joint Genome Institute"/>
            <person name="Kuo A."/>
            <person name="Miyauchi S."/>
            <person name="Kiss E."/>
            <person name="Drula E."/>
            <person name="Kohler A."/>
            <person name="Sanchez-Garcia M."/>
            <person name="Andreopoulos B."/>
            <person name="Barry K.W."/>
            <person name="Bonito G."/>
            <person name="Buee M."/>
            <person name="Carver A."/>
            <person name="Chen C."/>
            <person name="Cichocki N."/>
            <person name="Clum A."/>
            <person name="Culley D."/>
            <person name="Crous P.W."/>
            <person name="Fauchery L."/>
            <person name="Girlanda M."/>
            <person name="Hayes R."/>
            <person name="Keri Z."/>
            <person name="Labutti K."/>
            <person name="Lipzen A."/>
            <person name="Lombard V."/>
            <person name="Magnuson J."/>
            <person name="Maillard F."/>
            <person name="Morin E."/>
            <person name="Murat C."/>
            <person name="Nolan M."/>
            <person name="Ohm R."/>
            <person name="Pangilinan J."/>
            <person name="Pereira M."/>
            <person name="Perotto S."/>
            <person name="Peter M."/>
            <person name="Riley R."/>
            <person name="Sitrit Y."/>
            <person name="Stielow B."/>
            <person name="Szollosi G."/>
            <person name="Zifcakova L."/>
            <person name="Stursova M."/>
            <person name="Spatafora J.W."/>
            <person name="Tedersoo L."/>
            <person name="Vaario L.-M."/>
            <person name="Yamada A."/>
            <person name="Yan M."/>
            <person name="Wang P."/>
            <person name="Xu J."/>
            <person name="Bruns T."/>
            <person name="Baldrian P."/>
            <person name="Vilgalys R."/>
            <person name="Henrissat B."/>
            <person name="Grigoriev I.V."/>
            <person name="Hibbett D."/>
            <person name="Nagy L.G."/>
            <person name="Martin F.M."/>
        </authorList>
    </citation>
    <scope>NUCLEOTIDE SEQUENCE</scope>
    <source>
        <strain evidence="1">P2</strain>
    </source>
</reference>
<sequence length="127" mass="13884">MVGSARKGQRLIDPGSDGRRKPDCLALLLLFLLSDENSDPRVHLASRQVFLQLLWGASCPCIYKIGPWYGNTYIGSEDVHGMLSPAAKRLLISARVNLIHLSPLSPAITTFSKPSTSVTFTLSITFV</sequence>
<organism evidence="1 2">
    <name type="scientific">Thelephora ganbajun</name>
    <name type="common">Ganba fungus</name>
    <dbReference type="NCBI Taxonomy" id="370292"/>
    <lineage>
        <taxon>Eukaryota</taxon>
        <taxon>Fungi</taxon>
        <taxon>Dikarya</taxon>
        <taxon>Basidiomycota</taxon>
        <taxon>Agaricomycotina</taxon>
        <taxon>Agaricomycetes</taxon>
        <taxon>Thelephorales</taxon>
        <taxon>Thelephoraceae</taxon>
        <taxon>Thelephora</taxon>
    </lineage>
</organism>
<dbReference type="Proteomes" id="UP000886501">
    <property type="component" value="Unassembled WGS sequence"/>
</dbReference>
<keyword evidence="2" id="KW-1185">Reference proteome</keyword>